<dbReference type="Proteomes" id="UP000198638">
    <property type="component" value="Unassembled WGS sequence"/>
</dbReference>
<dbReference type="PANTHER" id="PTHR36505:SF1">
    <property type="entry name" value="BLR1072 PROTEIN"/>
    <property type="match status" value="1"/>
</dbReference>
<dbReference type="InterPro" id="IPR011033">
    <property type="entry name" value="PRC_barrel-like_sf"/>
</dbReference>
<evidence type="ECO:0000313" key="2">
    <source>
        <dbReference type="EMBL" id="SEB09704.1"/>
    </source>
</evidence>
<accession>A0A1H4GJF2</accession>
<organism evidence="2 3">
    <name type="scientific">Paraburkholderia sartisoli</name>
    <dbReference type="NCBI Taxonomy" id="83784"/>
    <lineage>
        <taxon>Bacteria</taxon>
        <taxon>Pseudomonadati</taxon>
        <taxon>Pseudomonadota</taxon>
        <taxon>Betaproteobacteria</taxon>
        <taxon>Burkholderiales</taxon>
        <taxon>Burkholderiaceae</taxon>
        <taxon>Paraburkholderia</taxon>
    </lineage>
</organism>
<gene>
    <name evidence="2" type="ORF">SAMN05192564_10687</name>
</gene>
<dbReference type="PANTHER" id="PTHR36505">
    <property type="entry name" value="BLR1072 PROTEIN"/>
    <property type="match status" value="1"/>
</dbReference>
<dbReference type="Pfam" id="PF05239">
    <property type="entry name" value="PRC"/>
    <property type="match status" value="1"/>
</dbReference>
<proteinExistence type="predicted"/>
<dbReference type="Gene3D" id="2.30.30.240">
    <property type="entry name" value="PRC-barrel domain"/>
    <property type="match status" value="1"/>
</dbReference>
<feature type="domain" description="PRC-barrel" evidence="1">
    <location>
        <begin position="31"/>
        <end position="108"/>
    </location>
</feature>
<keyword evidence="3" id="KW-1185">Reference proteome</keyword>
<evidence type="ECO:0000313" key="3">
    <source>
        <dbReference type="Proteomes" id="UP000198638"/>
    </source>
</evidence>
<dbReference type="AlphaFoldDB" id="A0A1H4GJF2"/>
<dbReference type="EMBL" id="FNRQ01000006">
    <property type="protein sequence ID" value="SEB09704.1"/>
    <property type="molecule type" value="Genomic_DNA"/>
</dbReference>
<protein>
    <submittedName>
        <fullName evidence="2">PRC-barrel domain-containing protein</fullName>
    </submittedName>
</protein>
<evidence type="ECO:0000259" key="1">
    <source>
        <dbReference type="Pfam" id="PF05239"/>
    </source>
</evidence>
<reference evidence="3" key="1">
    <citation type="submission" date="2016-10" db="EMBL/GenBank/DDBJ databases">
        <authorList>
            <person name="Varghese N."/>
            <person name="Submissions S."/>
        </authorList>
    </citation>
    <scope>NUCLEOTIDE SEQUENCE [LARGE SCALE GENOMIC DNA]</scope>
    <source>
        <strain evidence="3">LMG 24000</strain>
    </source>
</reference>
<dbReference type="InterPro" id="IPR027275">
    <property type="entry name" value="PRC-brl_dom"/>
</dbReference>
<name>A0A1H4GJF2_9BURK</name>
<dbReference type="STRING" id="83784.SAMN05192564_10687"/>
<dbReference type="SUPFAM" id="SSF50346">
    <property type="entry name" value="PRC-barrel domain"/>
    <property type="match status" value="1"/>
</dbReference>
<sequence length="127" mass="13329">MSAPDPNLPPPIGDDEANIVGILPGDDPGSDVMAAATLAGDKAVTTDGDHIGHIARIMLDVRRGRIAYAVLSAGGFSGMGNMLHAIPWGALTLNVDEKRFLVHVIADEIRNAPGFDKDHWPSAADPQ</sequence>